<dbReference type="Pfam" id="PF00887">
    <property type="entry name" value="ACBP"/>
    <property type="match status" value="1"/>
</dbReference>
<dbReference type="Gene3D" id="1.20.80.10">
    <property type="match status" value="1"/>
</dbReference>
<feature type="domain" description="ACB" evidence="3">
    <location>
        <begin position="2"/>
        <end position="91"/>
    </location>
</feature>
<evidence type="ECO:0000313" key="5">
    <source>
        <dbReference type="Proteomes" id="UP000218811"/>
    </source>
</evidence>
<dbReference type="STRING" id="742152.A0A2H3JAV4"/>
<dbReference type="PRINTS" id="PR00689">
    <property type="entry name" value="ACOABINDINGP"/>
</dbReference>
<sequence>MSEAKFEKAVQIIQGLPKDGPVKPTQDDQLYFYKYYKQATVGDVNTPRPGMLDFVGKAKWDAWKSVESTTKEEARSKYVERLLEILKAASDEESKKYVAELEAA</sequence>
<protein>
    <submittedName>
        <fullName evidence="4">Acyl-CoA-binding protein</fullName>
    </submittedName>
</protein>
<dbReference type="SUPFAM" id="SSF47027">
    <property type="entry name" value="Acyl-CoA binding protein"/>
    <property type="match status" value="1"/>
</dbReference>
<organism evidence="4 5">
    <name type="scientific">Wolfiporia cocos (strain MD-104)</name>
    <name type="common">Brown rot fungus</name>
    <dbReference type="NCBI Taxonomy" id="742152"/>
    <lineage>
        <taxon>Eukaryota</taxon>
        <taxon>Fungi</taxon>
        <taxon>Dikarya</taxon>
        <taxon>Basidiomycota</taxon>
        <taxon>Agaricomycotina</taxon>
        <taxon>Agaricomycetes</taxon>
        <taxon>Polyporales</taxon>
        <taxon>Phaeolaceae</taxon>
        <taxon>Wolfiporia</taxon>
    </lineage>
</organism>
<name>A0A2H3JAV4_WOLCO</name>
<dbReference type="FunFam" id="1.20.80.10:FF:000010">
    <property type="entry name" value="Acyl-CoA-binding domain-containing protein 5"/>
    <property type="match status" value="1"/>
</dbReference>
<evidence type="ECO:0000313" key="4">
    <source>
        <dbReference type="EMBL" id="PCH39392.1"/>
    </source>
</evidence>
<dbReference type="EMBL" id="KB467987">
    <property type="protein sequence ID" value="PCH39392.1"/>
    <property type="molecule type" value="Genomic_DNA"/>
</dbReference>
<dbReference type="OMA" id="YFYKYYK"/>
<dbReference type="InterPro" id="IPR014352">
    <property type="entry name" value="FERM/acyl-CoA-bd_prot_sf"/>
</dbReference>
<dbReference type="InterPro" id="IPR000582">
    <property type="entry name" value="Acyl-CoA-binding_protein"/>
</dbReference>
<dbReference type="GO" id="GO:0006631">
    <property type="term" value="P:fatty acid metabolic process"/>
    <property type="evidence" value="ECO:0007669"/>
    <property type="project" value="TreeGrafter"/>
</dbReference>
<keyword evidence="2" id="KW-0446">Lipid-binding</keyword>
<dbReference type="InterPro" id="IPR035984">
    <property type="entry name" value="Acyl-CoA-binding_sf"/>
</dbReference>
<comment type="similarity">
    <text evidence="1">Belongs to the ACBP family.</text>
</comment>
<gene>
    <name evidence="4" type="ORF">WOLCODRAFT_85518</name>
</gene>
<dbReference type="PANTHER" id="PTHR23310">
    <property type="entry name" value="ACYL-COA-BINDING PROTEIN, ACBP"/>
    <property type="match status" value="1"/>
</dbReference>
<evidence type="ECO:0000256" key="2">
    <source>
        <dbReference type="ARBA" id="ARBA00023121"/>
    </source>
</evidence>
<reference evidence="4 5" key="1">
    <citation type="journal article" date="2012" name="Science">
        <title>The Paleozoic origin of enzymatic lignin decomposition reconstructed from 31 fungal genomes.</title>
        <authorList>
            <person name="Floudas D."/>
            <person name="Binder M."/>
            <person name="Riley R."/>
            <person name="Barry K."/>
            <person name="Blanchette R.A."/>
            <person name="Henrissat B."/>
            <person name="Martinez A.T."/>
            <person name="Otillar R."/>
            <person name="Spatafora J.W."/>
            <person name="Yadav J.S."/>
            <person name="Aerts A."/>
            <person name="Benoit I."/>
            <person name="Boyd A."/>
            <person name="Carlson A."/>
            <person name="Copeland A."/>
            <person name="Coutinho P.M."/>
            <person name="de Vries R.P."/>
            <person name="Ferreira P."/>
            <person name="Findley K."/>
            <person name="Foster B."/>
            <person name="Gaskell J."/>
            <person name="Glotzer D."/>
            <person name="Gorecki P."/>
            <person name="Heitman J."/>
            <person name="Hesse C."/>
            <person name="Hori C."/>
            <person name="Igarashi K."/>
            <person name="Jurgens J.A."/>
            <person name="Kallen N."/>
            <person name="Kersten P."/>
            <person name="Kohler A."/>
            <person name="Kuees U."/>
            <person name="Kumar T.K.A."/>
            <person name="Kuo A."/>
            <person name="LaButti K."/>
            <person name="Larrondo L.F."/>
            <person name="Lindquist E."/>
            <person name="Ling A."/>
            <person name="Lombard V."/>
            <person name="Lucas S."/>
            <person name="Lundell T."/>
            <person name="Martin R."/>
            <person name="McLaughlin D.J."/>
            <person name="Morgenstern I."/>
            <person name="Morin E."/>
            <person name="Murat C."/>
            <person name="Nagy L.G."/>
            <person name="Nolan M."/>
            <person name="Ohm R.A."/>
            <person name="Patyshakuliyeva A."/>
            <person name="Rokas A."/>
            <person name="Ruiz-Duenas F.J."/>
            <person name="Sabat G."/>
            <person name="Salamov A."/>
            <person name="Samejima M."/>
            <person name="Schmutz J."/>
            <person name="Slot J.C."/>
            <person name="St John F."/>
            <person name="Stenlid J."/>
            <person name="Sun H."/>
            <person name="Sun S."/>
            <person name="Syed K."/>
            <person name="Tsang A."/>
            <person name="Wiebenga A."/>
            <person name="Young D."/>
            <person name="Pisabarro A."/>
            <person name="Eastwood D.C."/>
            <person name="Martin F."/>
            <person name="Cullen D."/>
            <person name="Grigoriev I.V."/>
            <person name="Hibbett D.S."/>
        </authorList>
    </citation>
    <scope>NUCLEOTIDE SEQUENCE [LARGE SCALE GENOMIC DNA]</scope>
    <source>
        <strain evidence="4 5">MD-104</strain>
    </source>
</reference>
<proteinExistence type="inferred from homology"/>
<dbReference type="GO" id="GO:0000062">
    <property type="term" value="F:fatty-acyl-CoA binding"/>
    <property type="evidence" value="ECO:0007669"/>
    <property type="project" value="InterPro"/>
</dbReference>
<dbReference type="OrthoDB" id="346910at2759"/>
<dbReference type="Proteomes" id="UP000218811">
    <property type="component" value="Unassembled WGS sequence"/>
</dbReference>
<dbReference type="PROSITE" id="PS51228">
    <property type="entry name" value="ACB_2"/>
    <property type="match status" value="1"/>
</dbReference>
<keyword evidence="5" id="KW-1185">Reference proteome</keyword>
<accession>A0A2H3JAV4</accession>
<dbReference type="PANTHER" id="PTHR23310:SF62">
    <property type="entry name" value="ACYL-COA BINDING PROTEIN 1, ISOFORM A"/>
    <property type="match status" value="1"/>
</dbReference>
<dbReference type="AlphaFoldDB" id="A0A2H3JAV4"/>
<evidence type="ECO:0000259" key="3">
    <source>
        <dbReference type="PROSITE" id="PS51228"/>
    </source>
</evidence>
<evidence type="ECO:0000256" key="1">
    <source>
        <dbReference type="ARBA" id="ARBA00005567"/>
    </source>
</evidence>